<dbReference type="NCBIfam" id="TIGR04085">
    <property type="entry name" value="rSAM_more_4Fe4S"/>
    <property type="match status" value="1"/>
</dbReference>
<organism evidence="8">
    <name type="scientific">hydrothermal vent metagenome</name>
    <dbReference type="NCBI Taxonomy" id="652676"/>
    <lineage>
        <taxon>unclassified sequences</taxon>
        <taxon>metagenomes</taxon>
        <taxon>ecological metagenomes</taxon>
    </lineage>
</organism>
<dbReference type="CDD" id="cd01335">
    <property type="entry name" value="Radical_SAM"/>
    <property type="match status" value="1"/>
</dbReference>
<dbReference type="SUPFAM" id="SSF102114">
    <property type="entry name" value="Radical SAM enzymes"/>
    <property type="match status" value="1"/>
</dbReference>
<dbReference type="SFLD" id="SFLDG01386">
    <property type="entry name" value="main_SPASM_domain-containing"/>
    <property type="match status" value="1"/>
</dbReference>
<dbReference type="Pfam" id="PF08369">
    <property type="entry name" value="PCP_red"/>
    <property type="match status" value="1"/>
</dbReference>
<keyword evidence="3" id="KW-0949">S-adenosyl-L-methionine</keyword>
<evidence type="ECO:0000313" key="8">
    <source>
        <dbReference type="EMBL" id="VAV92694.1"/>
    </source>
</evidence>
<dbReference type="InterPro" id="IPR007197">
    <property type="entry name" value="rSAM"/>
</dbReference>
<dbReference type="PIRSF" id="PIRSF037420">
    <property type="entry name" value="PQQ_syn_pqqE"/>
    <property type="match status" value="1"/>
</dbReference>
<dbReference type="CDD" id="cd21123">
    <property type="entry name" value="SPASM_MftC-like"/>
    <property type="match status" value="1"/>
</dbReference>
<feature type="domain" description="Radical SAM core" evidence="7">
    <location>
        <begin position="12"/>
        <end position="231"/>
    </location>
</feature>
<keyword evidence="2" id="KW-0004">4Fe-4S</keyword>
<dbReference type="GO" id="GO:0016491">
    <property type="term" value="F:oxidoreductase activity"/>
    <property type="evidence" value="ECO:0007669"/>
    <property type="project" value="InterPro"/>
</dbReference>
<dbReference type="PROSITE" id="PS51918">
    <property type="entry name" value="RADICAL_SAM"/>
    <property type="match status" value="1"/>
</dbReference>
<dbReference type="EMBL" id="UOEC01000103">
    <property type="protein sequence ID" value="VAV92694.1"/>
    <property type="molecule type" value="Genomic_DNA"/>
</dbReference>
<comment type="cofactor">
    <cofactor evidence="1">
        <name>[4Fe-4S] cluster</name>
        <dbReference type="ChEBI" id="CHEBI:49883"/>
    </cofactor>
</comment>
<dbReference type="PANTHER" id="PTHR11228:SF34">
    <property type="entry name" value="TUNGSTEN-CONTAINING ALDEHYDE FERREDOXIN OXIDOREDUCTASE COFACTOR MODIFYING PROTEIN"/>
    <property type="match status" value="1"/>
</dbReference>
<keyword evidence="5" id="KW-0408">Iron</keyword>
<dbReference type="Pfam" id="PF13186">
    <property type="entry name" value="SPASM"/>
    <property type="match status" value="1"/>
</dbReference>
<dbReference type="InterPro" id="IPR050377">
    <property type="entry name" value="Radical_SAM_PqqE_MftC-like"/>
</dbReference>
<dbReference type="InterPro" id="IPR042298">
    <property type="entry name" value="P-CP_red_C"/>
</dbReference>
<evidence type="ECO:0000256" key="4">
    <source>
        <dbReference type="ARBA" id="ARBA00022723"/>
    </source>
</evidence>
<proteinExistence type="predicted"/>
<dbReference type="SFLD" id="SFLDG01067">
    <property type="entry name" value="SPASM/twitch_domain_containing"/>
    <property type="match status" value="1"/>
</dbReference>
<dbReference type="GO" id="GO:0046872">
    <property type="term" value="F:metal ion binding"/>
    <property type="evidence" value="ECO:0007669"/>
    <property type="project" value="UniProtKB-KW"/>
</dbReference>
<sequence>MAQNIMAMASTVEPPFLVALNLTRRCNLSCAHCYLDAEILKNGSTDELSTQEVKTTIDDIASLGSECMIVLTGGEPLLRSDIEELATHASRLGLMVVVGSNGLTLTRKRVKSLQDAGVAGIGLSIDSLDPQTHDDFRGRKGAWLKTMAGLDACKAEGLAFQIHFSVTDHTAHEIDNMISFARDSGALVLNVFFLVCTGRGEKYTDISVDNYDRVLKRVVEAAREEKQLMIRAKCAPHFKRLAMQLDPEWPITMAHGYEAGGCIAGTRYARVTPQGEMTPCPFIETSGGSVREKSFVEIWNNAEIFHQLRNLKLEGRCGACEYQKLCGGCRARPLARSGNLMAEDFLCSYQPSGGAIIETLAPSQTTLEWSSDAEQRIARVPGFVRSMVKKRVEADVRSRGGKIVTGQDISRLAAERFSDGLPPGLKRPSLK</sequence>
<dbReference type="SFLD" id="SFLDS00029">
    <property type="entry name" value="Radical_SAM"/>
    <property type="match status" value="1"/>
</dbReference>
<reference evidence="8" key="1">
    <citation type="submission" date="2018-06" db="EMBL/GenBank/DDBJ databases">
        <authorList>
            <person name="Zhirakovskaya E."/>
        </authorList>
    </citation>
    <scope>NUCLEOTIDE SEQUENCE</scope>
</reference>
<gene>
    <name evidence="8" type="ORF">MNBD_ALPHA08-2223</name>
</gene>
<dbReference type="GO" id="GO:0015995">
    <property type="term" value="P:chlorophyll biosynthetic process"/>
    <property type="evidence" value="ECO:0007669"/>
    <property type="project" value="InterPro"/>
</dbReference>
<accession>A0A3B0RH14</accession>
<dbReference type="GO" id="GO:0015979">
    <property type="term" value="P:photosynthesis"/>
    <property type="evidence" value="ECO:0007669"/>
    <property type="project" value="InterPro"/>
</dbReference>
<dbReference type="GO" id="GO:0051539">
    <property type="term" value="F:4 iron, 4 sulfur cluster binding"/>
    <property type="evidence" value="ECO:0007669"/>
    <property type="project" value="UniProtKB-KW"/>
</dbReference>
<name>A0A3B0RH14_9ZZZZ</name>
<keyword evidence="6" id="KW-0411">Iron-sulfur</keyword>
<dbReference type="SMART" id="SM00729">
    <property type="entry name" value="Elp3"/>
    <property type="match status" value="1"/>
</dbReference>
<dbReference type="Gene3D" id="3.20.20.70">
    <property type="entry name" value="Aldolase class I"/>
    <property type="match status" value="1"/>
</dbReference>
<keyword evidence="4" id="KW-0479">Metal-binding</keyword>
<dbReference type="InterPro" id="IPR013785">
    <property type="entry name" value="Aldolase_TIM"/>
</dbReference>
<dbReference type="Pfam" id="PF04055">
    <property type="entry name" value="Radical_SAM"/>
    <property type="match status" value="1"/>
</dbReference>
<dbReference type="PANTHER" id="PTHR11228">
    <property type="entry name" value="RADICAL SAM DOMAIN PROTEIN"/>
    <property type="match status" value="1"/>
</dbReference>
<evidence type="ECO:0000256" key="5">
    <source>
        <dbReference type="ARBA" id="ARBA00023004"/>
    </source>
</evidence>
<protein>
    <submittedName>
        <fullName evidence="8">Radical SAM domain heme biosynthesis protein</fullName>
    </submittedName>
</protein>
<evidence type="ECO:0000256" key="2">
    <source>
        <dbReference type="ARBA" id="ARBA00022485"/>
    </source>
</evidence>
<evidence type="ECO:0000256" key="3">
    <source>
        <dbReference type="ARBA" id="ARBA00022691"/>
    </source>
</evidence>
<evidence type="ECO:0000256" key="1">
    <source>
        <dbReference type="ARBA" id="ARBA00001966"/>
    </source>
</evidence>
<evidence type="ECO:0000256" key="6">
    <source>
        <dbReference type="ARBA" id="ARBA00023014"/>
    </source>
</evidence>
<dbReference type="InterPro" id="IPR023885">
    <property type="entry name" value="4Fe4S-binding_SPASM_dom"/>
</dbReference>
<dbReference type="Gene3D" id="1.10.8.550">
    <property type="entry name" value="Proto-chlorophyllide reductase 57 kD subunit B"/>
    <property type="match status" value="1"/>
</dbReference>
<dbReference type="InterPro" id="IPR058240">
    <property type="entry name" value="rSAM_sf"/>
</dbReference>
<dbReference type="AlphaFoldDB" id="A0A3B0RH14"/>
<evidence type="ECO:0000259" key="7">
    <source>
        <dbReference type="PROSITE" id="PS51918"/>
    </source>
</evidence>
<dbReference type="InterPro" id="IPR013580">
    <property type="entry name" value="LI-POR_suB-like_C"/>
</dbReference>
<dbReference type="InterPro" id="IPR006638">
    <property type="entry name" value="Elp3/MiaA/NifB-like_rSAM"/>
</dbReference>
<dbReference type="InterPro" id="IPR017200">
    <property type="entry name" value="PqqE-like"/>
</dbReference>